<reference evidence="3 4" key="1">
    <citation type="submission" date="2020-08" db="EMBL/GenBank/DDBJ databases">
        <title>Genomic Encyclopedia of Type Strains, Phase IV (KMG-V): Genome sequencing to study the core and pangenomes of soil and plant-associated prokaryotes.</title>
        <authorList>
            <person name="Whitman W."/>
        </authorList>
    </citation>
    <scope>NUCLEOTIDE SEQUENCE [LARGE SCALE GENOMIC DNA]</scope>
    <source>
        <strain evidence="3 4">X5P3</strain>
    </source>
</reference>
<dbReference type="AlphaFoldDB" id="A0A7W8EA39"/>
<dbReference type="Pfam" id="PF16989">
    <property type="entry name" value="T6SS_VasJ"/>
    <property type="match status" value="1"/>
</dbReference>
<sequence>MPLRDDLLTPIAGDNPAGASLRYDRVYDQIKEARTEDDDSLPTGAWERQSKRADFKVVAKLAGEALANRSKDLHLAVWLGEALLKQEGISPLTSILQLCLDLQQNFWETLYPEIDEGDPGMRVVPLQWAANRYAALVYGAGLTLEPINFFEYKAARVVGREEDANNSEQQREVRAKAIADGKLTSEEVDEAIAATPKAFYVALDGSLVSAIEVLRELDVYCEESYGQEAPSFRKLREALEEVQNLVGSLLRDKRRLEPDPAEDTSGGESEREIYASDGEASSALTASIDEEQRSNDQSAQAPSHSASKQPLRSEKRQTSACESWDDALDHIETAVTYMGGQDPSSPLAFLLRSSMRLAELRGISVSRQMEYLIAPSSELRQALKGVAGSGDWLELHRQSFEALGTPCGRGWLDLYRYLWTSCRAMGWEAQQLSIAVAMQQILRELPDLREWTLNDDTPVANAETMRWLAEEIAPPIAHGNHEEEHPAAAPVAIAMPVVALVSEGESSGAAEAEDLFHTAQELAARGQVQSAIQMLARDAEHQSIGRLRYSRNLQIAELCLQSGNSAVAVPMLQELIREVEDRKLESWEPRGIVAKPYVLLLQCASAVTLDAASLFARLCAIDPSVALAITPPAQS</sequence>
<proteinExistence type="predicted"/>
<dbReference type="PANTHER" id="PTHR37951">
    <property type="entry name" value="CYTOPLASMIC PROTEIN-RELATED"/>
    <property type="match status" value="1"/>
</dbReference>
<evidence type="ECO:0000313" key="3">
    <source>
        <dbReference type="EMBL" id="MBB5064204.1"/>
    </source>
</evidence>
<organism evidence="3 4">
    <name type="scientific">Granulicella mallensis</name>
    <dbReference type="NCBI Taxonomy" id="940614"/>
    <lineage>
        <taxon>Bacteria</taxon>
        <taxon>Pseudomonadati</taxon>
        <taxon>Acidobacteriota</taxon>
        <taxon>Terriglobia</taxon>
        <taxon>Terriglobales</taxon>
        <taxon>Acidobacteriaceae</taxon>
        <taxon>Granulicella</taxon>
    </lineage>
</organism>
<dbReference type="Proteomes" id="UP000584867">
    <property type="component" value="Unassembled WGS sequence"/>
</dbReference>
<name>A0A7W8EA39_9BACT</name>
<feature type="region of interest" description="Disordered" evidence="1">
    <location>
        <begin position="290"/>
        <end position="319"/>
    </location>
</feature>
<dbReference type="RefSeq" id="WP_184255907.1">
    <property type="nucleotide sequence ID" value="NZ_JACHIO010000009.1"/>
</dbReference>
<accession>A0A7W8EA39</accession>
<feature type="domain" description="ImpA N-terminal" evidence="2">
    <location>
        <begin position="8"/>
        <end position="129"/>
    </location>
</feature>
<dbReference type="InterPro" id="IPR010657">
    <property type="entry name" value="ImpA_N"/>
</dbReference>
<dbReference type="InterPro" id="IPR017740">
    <property type="entry name" value="TssA-like"/>
</dbReference>
<evidence type="ECO:0000259" key="2">
    <source>
        <dbReference type="Pfam" id="PF06812"/>
    </source>
</evidence>
<dbReference type="InterPro" id="IPR017739">
    <property type="entry name" value="T6SS-assoc_VCA0119"/>
</dbReference>
<dbReference type="NCBIfam" id="TIGR03363">
    <property type="entry name" value="VI_chp_8"/>
    <property type="match status" value="1"/>
</dbReference>
<feature type="compositionally biased region" description="Polar residues" evidence="1">
    <location>
        <begin position="295"/>
        <end position="310"/>
    </location>
</feature>
<dbReference type="Pfam" id="PF06812">
    <property type="entry name" value="ImpA_N"/>
    <property type="match status" value="1"/>
</dbReference>
<comment type="caution">
    <text evidence="3">The sequence shown here is derived from an EMBL/GenBank/DDBJ whole genome shotgun (WGS) entry which is preliminary data.</text>
</comment>
<feature type="region of interest" description="Disordered" evidence="1">
    <location>
        <begin position="251"/>
        <end position="273"/>
    </location>
</feature>
<evidence type="ECO:0000313" key="4">
    <source>
        <dbReference type="Proteomes" id="UP000584867"/>
    </source>
</evidence>
<dbReference type="PANTHER" id="PTHR37951:SF1">
    <property type="entry name" value="TYPE VI SECRETION SYSTEM COMPONENT TSSA1"/>
    <property type="match status" value="1"/>
</dbReference>
<evidence type="ECO:0000256" key="1">
    <source>
        <dbReference type="SAM" id="MobiDB-lite"/>
    </source>
</evidence>
<gene>
    <name evidence="3" type="ORF">HDF15_002555</name>
</gene>
<dbReference type="EMBL" id="JACHIO010000009">
    <property type="protein sequence ID" value="MBB5064204.1"/>
    <property type="molecule type" value="Genomic_DNA"/>
</dbReference>
<protein>
    <submittedName>
        <fullName evidence="3">Type VI secretion system protein ImpA</fullName>
    </submittedName>
</protein>